<organism evidence="2 3">
    <name type="scientific">Actinokineospora soli</name>
    <dbReference type="NCBI Taxonomy" id="1048753"/>
    <lineage>
        <taxon>Bacteria</taxon>
        <taxon>Bacillati</taxon>
        <taxon>Actinomycetota</taxon>
        <taxon>Actinomycetes</taxon>
        <taxon>Pseudonocardiales</taxon>
        <taxon>Pseudonocardiaceae</taxon>
        <taxon>Actinokineospora</taxon>
    </lineage>
</organism>
<accession>A0ABW2TRE6</accession>
<evidence type="ECO:0000313" key="3">
    <source>
        <dbReference type="Proteomes" id="UP001596512"/>
    </source>
</evidence>
<comment type="caution">
    <text evidence="2">The sequence shown here is derived from an EMBL/GenBank/DDBJ whole genome shotgun (WGS) entry which is preliminary data.</text>
</comment>
<reference evidence="3" key="1">
    <citation type="journal article" date="2019" name="Int. J. Syst. Evol. Microbiol.">
        <title>The Global Catalogue of Microorganisms (GCM) 10K type strain sequencing project: providing services to taxonomists for standard genome sequencing and annotation.</title>
        <authorList>
            <consortium name="The Broad Institute Genomics Platform"/>
            <consortium name="The Broad Institute Genome Sequencing Center for Infectious Disease"/>
            <person name="Wu L."/>
            <person name="Ma J."/>
        </authorList>
    </citation>
    <scope>NUCLEOTIDE SEQUENCE [LARGE SCALE GENOMIC DNA]</scope>
    <source>
        <strain evidence="3">JCM 17695</strain>
    </source>
</reference>
<feature type="chain" id="PRO_5047147460" description="Carbohydrate binding domain-containing protein" evidence="1">
    <location>
        <begin position="24"/>
        <end position="181"/>
    </location>
</feature>
<sequence length="181" mass="19015">MRKRAVLAVAAALGALAAHPAAASTGCQGWMMYLPNAGFEQPSDGSAVPMWCTGEGPDAKGVDRGTGWSRTGANNAYIEAVSTGRWNAITQHVVVPAGRTVELSGYVRTSSVITAAYFGVRHKATGAVHREVRFGPLTGGYHRLAVRFPAEVGEYTAFAGFWSPGGFSWLLVDDVATTLVG</sequence>
<keyword evidence="3" id="KW-1185">Reference proteome</keyword>
<name>A0ABW2TRE6_9PSEU</name>
<dbReference type="Gene3D" id="2.60.120.260">
    <property type="entry name" value="Galactose-binding domain-like"/>
    <property type="match status" value="1"/>
</dbReference>
<evidence type="ECO:0008006" key="4">
    <source>
        <dbReference type="Google" id="ProtNLM"/>
    </source>
</evidence>
<keyword evidence="1" id="KW-0732">Signal</keyword>
<dbReference type="Proteomes" id="UP001596512">
    <property type="component" value="Unassembled WGS sequence"/>
</dbReference>
<dbReference type="EMBL" id="JBHTEY010000004">
    <property type="protein sequence ID" value="MFC7616081.1"/>
    <property type="molecule type" value="Genomic_DNA"/>
</dbReference>
<dbReference type="PROSITE" id="PS51257">
    <property type="entry name" value="PROKAR_LIPOPROTEIN"/>
    <property type="match status" value="1"/>
</dbReference>
<gene>
    <name evidence="2" type="ORF">ACFQV2_24015</name>
</gene>
<protein>
    <recommendedName>
        <fullName evidence="4">Carbohydrate binding domain-containing protein</fullName>
    </recommendedName>
</protein>
<evidence type="ECO:0000256" key="1">
    <source>
        <dbReference type="SAM" id="SignalP"/>
    </source>
</evidence>
<feature type="signal peptide" evidence="1">
    <location>
        <begin position="1"/>
        <end position="23"/>
    </location>
</feature>
<proteinExistence type="predicted"/>
<evidence type="ECO:0000313" key="2">
    <source>
        <dbReference type="EMBL" id="MFC7616081.1"/>
    </source>
</evidence>